<dbReference type="KEGG" id="ppsr:I6J18_09650"/>
<feature type="binding site" evidence="9">
    <location>
        <position position="62"/>
    </location>
    <ligand>
        <name>substrate</name>
    </ligand>
</feature>
<feature type="binding site" evidence="9">
    <location>
        <position position="155"/>
    </location>
    <ligand>
        <name>substrate</name>
    </ligand>
</feature>
<evidence type="ECO:0000256" key="6">
    <source>
        <dbReference type="ARBA" id="ARBA00022777"/>
    </source>
</evidence>
<dbReference type="EMBL" id="CP068053">
    <property type="protein sequence ID" value="QQT02070.1"/>
    <property type="molecule type" value="Genomic_DNA"/>
</dbReference>
<evidence type="ECO:0000256" key="8">
    <source>
        <dbReference type="ARBA" id="ARBA00048141"/>
    </source>
</evidence>
<evidence type="ECO:0000256" key="2">
    <source>
        <dbReference type="ARBA" id="ARBA00022571"/>
    </source>
</evidence>
<dbReference type="GO" id="GO:0005524">
    <property type="term" value="F:ATP binding"/>
    <property type="evidence" value="ECO:0007669"/>
    <property type="project" value="UniProtKB-UniRule"/>
</dbReference>
<proteinExistence type="inferred from homology"/>
<dbReference type="SUPFAM" id="SSF53633">
    <property type="entry name" value="Carbamate kinase-like"/>
    <property type="match status" value="1"/>
</dbReference>
<keyword evidence="6 9" id="KW-0418">Kinase</keyword>
<keyword evidence="2 9" id="KW-0055">Arginine biosynthesis</keyword>
<evidence type="ECO:0000313" key="11">
    <source>
        <dbReference type="EMBL" id="QQT02070.1"/>
    </source>
</evidence>
<comment type="subcellular location">
    <subcellularLocation>
        <location evidence="9">Cytoplasm</location>
    </subcellularLocation>
</comment>
<feature type="domain" description="Aspartate/glutamate/uridylate kinase" evidence="10">
    <location>
        <begin position="2"/>
        <end position="233"/>
    </location>
</feature>
<dbReference type="GO" id="GO:0005737">
    <property type="term" value="C:cytoplasm"/>
    <property type="evidence" value="ECO:0007669"/>
    <property type="project" value="UniProtKB-SubCell"/>
</dbReference>
<evidence type="ECO:0000256" key="7">
    <source>
        <dbReference type="ARBA" id="ARBA00022840"/>
    </source>
</evidence>
<dbReference type="Proteomes" id="UP000595254">
    <property type="component" value="Chromosome"/>
</dbReference>
<keyword evidence="12" id="KW-1185">Reference proteome</keyword>
<dbReference type="GO" id="GO:0003991">
    <property type="term" value="F:acetylglutamate kinase activity"/>
    <property type="evidence" value="ECO:0007669"/>
    <property type="project" value="UniProtKB-UniRule"/>
</dbReference>
<dbReference type="AlphaFoldDB" id="A0A974NQP7"/>
<comment type="catalytic activity">
    <reaction evidence="8 9">
        <text>N-acetyl-L-glutamate + ATP = N-acetyl-L-glutamyl 5-phosphate + ADP</text>
        <dbReference type="Rhea" id="RHEA:14629"/>
        <dbReference type="ChEBI" id="CHEBI:30616"/>
        <dbReference type="ChEBI" id="CHEBI:44337"/>
        <dbReference type="ChEBI" id="CHEBI:57936"/>
        <dbReference type="ChEBI" id="CHEBI:456216"/>
        <dbReference type="EC" id="2.7.2.8"/>
    </reaction>
</comment>
<comment type="pathway">
    <text evidence="1 9">Amino-acid biosynthesis; L-arginine biosynthesis; N(2)-acetyl-L-ornithine from L-glutamate: step 2/4.</text>
</comment>
<keyword evidence="5 9" id="KW-0547">Nucleotide-binding</keyword>
<dbReference type="CDD" id="cd04238">
    <property type="entry name" value="AAK_NAGK-like"/>
    <property type="match status" value="1"/>
</dbReference>
<keyword evidence="7 9" id="KW-0067">ATP-binding</keyword>
<dbReference type="PANTHER" id="PTHR23342">
    <property type="entry name" value="N-ACETYLGLUTAMATE SYNTHASE"/>
    <property type="match status" value="1"/>
</dbReference>
<evidence type="ECO:0000256" key="3">
    <source>
        <dbReference type="ARBA" id="ARBA00022605"/>
    </source>
</evidence>
<dbReference type="Gene3D" id="3.40.1160.10">
    <property type="entry name" value="Acetylglutamate kinase-like"/>
    <property type="match status" value="1"/>
</dbReference>
<dbReference type="InterPro" id="IPR037528">
    <property type="entry name" value="ArgB"/>
</dbReference>
<name>A0A974NQP7_PERPY</name>
<reference evidence="11 12" key="1">
    <citation type="submission" date="2021-01" db="EMBL/GenBank/DDBJ databases">
        <title>FDA dAtabase for Regulatory Grade micrObial Sequences (FDA-ARGOS): Supporting development and validation of Infectious Disease Dx tests.</title>
        <authorList>
            <person name="Nelson B."/>
            <person name="Plummer A."/>
            <person name="Tallon L."/>
            <person name="Sadzewicz L."/>
            <person name="Zhao X."/>
            <person name="Boylan J."/>
            <person name="Ott S."/>
            <person name="Bowen H."/>
            <person name="Vavikolanu K."/>
            <person name="Mehta A."/>
            <person name="Aluvathingal J."/>
            <person name="Nadendla S."/>
            <person name="Myers T."/>
            <person name="Yan Y."/>
            <person name="Sichtig H."/>
        </authorList>
    </citation>
    <scope>NUCLEOTIDE SEQUENCE [LARGE SCALE GENOMIC DNA]</scope>
    <source>
        <strain evidence="11 12">FDAARGOS_1161</strain>
    </source>
</reference>
<evidence type="ECO:0000256" key="4">
    <source>
        <dbReference type="ARBA" id="ARBA00022679"/>
    </source>
</evidence>
<dbReference type="InterPro" id="IPR001048">
    <property type="entry name" value="Asp/Glu/Uridylate_kinase"/>
</dbReference>
<dbReference type="PIRSF" id="PIRSF000728">
    <property type="entry name" value="NAGK"/>
    <property type="match status" value="1"/>
</dbReference>
<protein>
    <recommendedName>
        <fullName evidence="9">Acetylglutamate kinase</fullName>
        <ecNumber evidence="9">2.7.2.8</ecNumber>
    </recommendedName>
    <alternativeName>
        <fullName evidence="9">N-acetyl-L-glutamate 5-phosphotransferase</fullName>
    </alternativeName>
    <alternativeName>
        <fullName evidence="9">NAG kinase</fullName>
        <shortName evidence="9">NAGK</shortName>
    </alternativeName>
</protein>
<dbReference type="EC" id="2.7.2.8" evidence="9"/>
<evidence type="ECO:0000256" key="1">
    <source>
        <dbReference type="ARBA" id="ARBA00004828"/>
    </source>
</evidence>
<evidence type="ECO:0000256" key="5">
    <source>
        <dbReference type="ARBA" id="ARBA00022741"/>
    </source>
</evidence>
<feature type="site" description="Transition state stabilizer" evidence="9">
    <location>
        <position position="7"/>
    </location>
</feature>
<keyword evidence="3 9" id="KW-0028">Amino-acid biosynthesis</keyword>
<comment type="function">
    <text evidence="9">Catalyzes the ATP-dependent phosphorylation of N-acetyl-L-glutamate.</text>
</comment>
<dbReference type="HAMAP" id="MF_00082">
    <property type="entry name" value="ArgB"/>
    <property type="match status" value="1"/>
</dbReference>
<evidence type="ECO:0000313" key="12">
    <source>
        <dbReference type="Proteomes" id="UP000595254"/>
    </source>
</evidence>
<comment type="similarity">
    <text evidence="9">Belongs to the acetylglutamate kinase family. ArgB subfamily.</text>
</comment>
<dbReference type="RefSeq" id="WP_040376049.1">
    <property type="nucleotide sequence ID" value="NZ_CP068053.1"/>
</dbReference>
<dbReference type="Pfam" id="PF00696">
    <property type="entry name" value="AA_kinase"/>
    <property type="match status" value="1"/>
</dbReference>
<gene>
    <name evidence="9 11" type="primary">argB</name>
    <name evidence="11" type="ORF">I6J18_09650</name>
</gene>
<dbReference type="InterPro" id="IPR036393">
    <property type="entry name" value="AceGlu_kinase-like_sf"/>
</dbReference>
<keyword evidence="9" id="KW-0963">Cytoplasm</keyword>
<accession>A0A974NQP7</accession>
<dbReference type="PANTHER" id="PTHR23342:SF0">
    <property type="entry name" value="N-ACETYLGLUTAMATE SYNTHASE, MITOCHONDRIAL"/>
    <property type="match status" value="1"/>
</dbReference>
<dbReference type="InterPro" id="IPR004662">
    <property type="entry name" value="AcgluKinase_fam"/>
</dbReference>
<dbReference type="GO" id="GO:0042450">
    <property type="term" value="P:L-arginine biosynthetic process via ornithine"/>
    <property type="evidence" value="ECO:0007669"/>
    <property type="project" value="UniProtKB-UniRule"/>
</dbReference>
<keyword evidence="4 9" id="KW-0808">Transferase</keyword>
<dbReference type="NCBIfam" id="TIGR00761">
    <property type="entry name" value="argB"/>
    <property type="match status" value="1"/>
</dbReference>
<organism evidence="11 12">
    <name type="scientific">Peribacillus psychrosaccharolyticus</name>
    <name type="common">Bacillus psychrosaccharolyticus</name>
    <dbReference type="NCBI Taxonomy" id="1407"/>
    <lineage>
        <taxon>Bacteria</taxon>
        <taxon>Bacillati</taxon>
        <taxon>Bacillota</taxon>
        <taxon>Bacilli</taxon>
        <taxon>Bacillales</taxon>
        <taxon>Bacillaceae</taxon>
        <taxon>Peribacillus</taxon>
    </lineage>
</organism>
<feature type="site" description="Transition state stabilizer" evidence="9">
    <location>
        <position position="214"/>
    </location>
</feature>
<feature type="binding site" evidence="9">
    <location>
        <begin position="40"/>
        <end position="41"/>
    </location>
    <ligand>
        <name>substrate</name>
    </ligand>
</feature>
<sequence length="258" mass="27910">MKVLVIKCGGSIIDELADSFFESIRDLQDNQFKILFVHGGGPDINAMLKQNGIESVFKSGLRKTTDEVLEVVELMLAGKSNRSLVHKLQQNKINAIGLNGSDAKLLTGEFVNELVLGSVGEVVKVNTELLLQFLEADICPVLTPMAISTCGRKLNVNADMAAGAVAEALHADMCLFVTDVSGVMKDNKLLAELTAEDTQALIKEGSIYGGMIPKVTTALSVLNTGNNDVMIVSGKECFFQDHQFIGTKFYKEEGRVLL</sequence>
<evidence type="ECO:0000259" key="10">
    <source>
        <dbReference type="Pfam" id="PF00696"/>
    </source>
</evidence>
<evidence type="ECO:0000256" key="9">
    <source>
        <dbReference type="HAMAP-Rule" id="MF_00082"/>
    </source>
</evidence>